<comment type="caution">
    <text evidence="2">The sequence shown here is derived from an EMBL/GenBank/DDBJ whole genome shotgun (WGS) entry which is preliminary data.</text>
</comment>
<dbReference type="RefSeq" id="WP_171415007.1">
    <property type="nucleotide sequence ID" value="NZ_JABFJW010000106.1"/>
</dbReference>
<dbReference type="SUPFAM" id="SSF51197">
    <property type="entry name" value="Clavaminate synthase-like"/>
    <property type="match status" value="1"/>
</dbReference>
<dbReference type="EMBL" id="JABFJW010000106">
    <property type="protein sequence ID" value="NOK10467.1"/>
    <property type="molecule type" value="Genomic_DNA"/>
</dbReference>
<dbReference type="AlphaFoldDB" id="A0A7Y4NDN7"/>
<dbReference type="Proteomes" id="UP000528460">
    <property type="component" value="Unassembled WGS sequence"/>
</dbReference>
<evidence type="ECO:0008006" key="4">
    <source>
        <dbReference type="Google" id="ProtNLM"/>
    </source>
</evidence>
<feature type="region of interest" description="Disordered" evidence="1">
    <location>
        <begin position="1"/>
        <end position="29"/>
    </location>
</feature>
<protein>
    <recommendedName>
        <fullName evidence="4">Isopenicillin N synthase family oxygenase</fullName>
    </recommendedName>
</protein>
<evidence type="ECO:0000256" key="1">
    <source>
        <dbReference type="SAM" id="MobiDB-lite"/>
    </source>
</evidence>
<organism evidence="2 3">
    <name type="scientific">Corallococcus exercitus</name>
    <dbReference type="NCBI Taxonomy" id="2316736"/>
    <lineage>
        <taxon>Bacteria</taxon>
        <taxon>Pseudomonadati</taxon>
        <taxon>Myxococcota</taxon>
        <taxon>Myxococcia</taxon>
        <taxon>Myxococcales</taxon>
        <taxon>Cystobacterineae</taxon>
        <taxon>Myxococcaceae</taxon>
        <taxon>Corallococcus</taxon>
    </lineage>
</organism>
<proteinExistence type="predicted"/>
<accession>A0A7Y4NDN7</accession>
<gene>
    <name evidence="2" type="ORF">HNS30_15640</name>
</gene>
<sequence length="334" mass="37575">MTTRHPMPATAPRTPAPSLPPRPFTSARDGLVRRQPQRFTDIRPLRLEDFVSGTPRQRESFARRLITHLSERGFFYLERPAAFLERHTLAGLFERYEATFQHALLAHPYLHALLPAATVFQTGYNATWYPESAVVRQPIEAFMAKPATWTGFRRRVVPEPVRELLEASEDAYDACHAVGIALLAALELGYGLRPGGLTRLFRRRTEGAVRFVKYHAPSAARRRREVVAHASEPHSDKSFFTFNLGESRPGLVWLDGNTPRLMPNDEGHWLITSGRFSEGLTRELDAPVRAFRHTVHNDGERVVILGFVTPEGDLHDLPLDAWPAPRLAAGGARG</sequence>
<feature type="compositionally biased region" description="Pro residues" evidence="1">
    <location>
        <begin position="14"/>
        <end position="23"/>
    </location>
</feature>
<evidence type="ECO:0000313" key="2">
    <source>
        <dbReference type="EMBL" id="NOK10467.1"/>
    </source>
</evidence>
<name>A0A7Y4NDN7_9BACT</name>
<evidence type="ECO:0000313" key="3">
    <source>
        <dbReference type="Proteomes" id="UP000528460"/>
    </source>
</evidence>
<reference evidence="2 3" key="1">
    <citation type="submission" date="2020-05" db="EMBL/GenBank/DDBJ databases">
        <authorList>
            <person name="Whitworth D."/>
        </authorList>
    </citation>
    <scope>NUCLEOTIDE SEQUENCE [LARGE SCALE GENOMIC DNA]</scope>
    <source>
        <strain evidence="2 3">CA046A</strain>
    </source>
</reference>
<dbReference type="InterPro" id="IPR027443">
    <property type="entry name" value="IPNS-like_sf"/>
</dbReference>
<feature type="compositionally biased region" description="Low complexity" evidence="1">
    <location>
        <begin position="1"/>
        <end position="13"/>
    </location>
</feature>
<dbReference type="Gene3D" id="2.60.120.330">
    <property type="entry name" value="B-lactam Antibiotic, Isopenicillin N Synthase, Chain"/>
    <property type="match status" value="1"/>
</dbReference>